<dbReference type="Gene3D" id="3.30.390.50">
    <property type="entry name" value="CO dehydrogenase flavoprotein, C-terminal domain"/>
    <property type="match status" value="1"/>
</dbReference>
<dbReference type="AlphaFoldDB" id="D4M2V0"/>
<dbReference type="Proteomes" id="UP000008956">
    <property type="component" value="Chromosome"/>
</dbReference>
<dbReference type="GO" id="GO:0071949">
    <property type="term" value="F:FAD binding"/>
    <property type="evidence" value="ECO:0007669"/>
    <property type="project" value="InterPro"/>
</dbReference>
<dbReference type="InterPro" id="IPR036683">
    <property type="entry name" value="CO_DH_flav_C_dom_sf"/>
</dbReference>
<dbReference type="SMART" id="SM01092">
    <property type="entry name" value="CO_deh_flav_C"/>
    <property type="match status" value="1"/>
</dbReference>
<gene>
    <name evidence="4" type="ORF">RTO_08590</name>
</gene>
<dbReference type="InterPro" id="IPR005107">
    <property type="entry name" value="CO_DH_flav_C"/>
</dbReference>
<name>D4M2V0_9FIRM</name>
<dbReference type="EMBL" id="FP929055">
    <property type="protein sequence ID" value="CBL25562.1"/>
    <property type="molecule type" value="Genomic_DNA"/>
</dbReference>
<dbReference type="Pfam" id="PF03450">
    <property type="entry name" value="CO_deh_flav_C"/>
    <property type="match status" value="1"/>
</dbReference>
<evidence type="ECO:0000256" key="2">
    <source>
        <dbReference type="ARBA" id="ARBA00023002"/>
    </source>
</evidence>
<dbReference type="Gene3D" id="3.30.465.10">
    <property type="match status" value="1"/>
</dbReference>
<feature type="domain" description="FAD-binding PCMH-type" evidence="3">
    <location>
        <begin position="11"/>
        <end position="179"/>
    </location>
</feature>
<protein>
    <submittedName>
        <fullName evidence="4">Aerobic-type carbon monoxide dehydrogenase, middle subunit CoxM/CutM homologs</fullName>
    </submittedName>
</protein>
<accession>D4M2V0</accession>
<dbReference type="PATRIC" id="fig|657313.3.peg.538"/>
<evidence type="ECO:0000259" key="3">
    <source>
        <dbReference type="PROSITE" id="PS51387"/>
    </source>
</evidence>
<dbReference type="InterPro" id="IPR016169">
    <property type="entry name" value="FAD-bd_PCMH_sub2"/>
</dbReference>
<dbReference type="GO" id="GO:0016491">
    <property type="term" value="F:oxidoreductase activity"/>
    <property type="evidence" value="ECO:0007669"/>
    <property type="project" value="UniProtKB-KW"/>
</dbReference>
<dbReference type="SUPFAM" id="SSF56176">
    <property type="entry name" value="FAD-binding/transporter-associated domain-like"/>
    <property type="match status" value="1"/>
</dbReference>
<dbReference type="InterPro" id="IPR051312">
    <property type="entry name" value="Diverse_Substr_Oxidored"/>
</dbReference>
<dbReference type="SUPFAM" id="SSF55447">
    <property type="entry name" value="CO dehydrogenase flavoprotein C-terminal domain-like"/>
    <property type="match status" value="1"/>
</dbReference>
<dbReference type="Pfam" id="PF00941">
    <property type="entry name" value="FAD_binding_5"/>
    <property type="match status" value="1"/>
</dbReference>
<dbReference type="InterPro" id="IPR036318">
    <property type="entry name" value="FAD-bd_PCMH-like_sf"/>
</dbReference>
<dbReference type="InterPro" id="IPR002346">
    <property type="entry name" value="Mopterin_DH_FAD-bd"/>
</dbReference>
<dbReference type="PROSITE" id="PS51387">
    <property type="entry name" value="FAD_PCMH"/>
    <property type="match status" value="1"/>
</dbReference>
<dbReference type="PANTHER" id="PTHR42659:SF9">
    <property type="entry name" value="XANTHINE DEHYDROGENASE FAD-BINDING SUBUNIT XDHB-RELATED"/>
    <property type="match status" value="1"/>
</dbReference>
<keyword evidence="1" id="KW-0285">Flavoprotein</keyword>
<dbReference type="HOGENOM" id="CLU_073026_0_0_9"/>
<evidence type="ECO:0000256" key="1">
    <source>
        <dbReference type="ARBA" id="ARBA00022630"/>
    </source>
</evidence>
<evidence type="ECO:0000313" key="4">
    <source>
        <dbReference type="EMBL" id="CBL25562.1"/>
    </source>
</evidence>
<sequence>MRTAILGKGMWIGRRPTVLTIGNYVKVKTLEEAYELNQARNSRIMGGMMWMRLGNARVKTIIDMSELGLNEIEETDHVFRIGAMCTLRQLEEHEGLRKFYGDGIAESLRHIVGVQFRNQATVGGSIYGRYGFSDVLTALLALDTFVELYNGGTVRLSEFVNRKADKDILVSVIVRKSKRKFRYESIRQTKTDFPVLTCSVVTGIYRGQESWFFSVGARPMKAALLEKQWEIPKDATDEQLTEYAKRVAAEFTYGSNMRGSAEYRQHLAEVLLRREMRSILDEYNAEEK</sequence>
<proteinExistence type="predicted"/>
<dbReference type="STRING" id="33039.ERS852502_02119"/>
<dbReference type="InterPro" id="IPR016166">
    <property type="entry name" value="FAD-bd_PCMH"/>
</dbReference>
<reference evidence="4 5" key="1">
    <citation type="submission" date="2010-03" db="EMBL/GenBank/DDBJ databases">
        <title>The genome sequence of Ruminococcus torques L2-14.</title>
        <authorList>
            <consortium name="metaHIT consortium -- http://www.metahit.eu/"/>
            <person name="Pajon A."/>
            <person name="Turner K."/>
            <person name="Parkhill J."/>
            <person name="Duncan S."/>
            <person name="Flint H."/>
        </authorList>
    </citation>
    <scope>NUCLEOTIDE SEQUENCE [LARGE SCALE GENOMIC DNA]</scope>
    <source>
        <strain evidence="4 5">L2-14</strain>
    </source>
</reference>
<keyword evidence="2" id="KW-0560">Oxidoreductase</keyword>
<reference evidence="4 5" key="2">
    <citation type="submission" date="2010-03" db="EMBL/GenBank/DDBJ databases">
        <authorList>
            <person name="Pajon A."/>
        </authorList>
    </citation>
    <scope>NUCLEOTIDE SEQUENCE [LARGE SCALE GENOMIC DNA]</scope>
    <source>
        <strain evidence="4 5">L2-14</strain>
    </source>
</reference>
<organism evidence="4 5">
    <name type="scientific">[Ruminococcus] torques L2-14</name>
    <dbReference type="NCBI Taxonomy" id="657313"/>
    <lineage>
        <taxon>Bacteria</taxon>
        <taxon>Bacillati</taxon>
        <taxon>Bacillota</taxon>
        <taxon>Clostridia</taxon>
        <taxon>Lachnospirales</taxon>
        <taxon>Lachnospiraceae</taxon>
        <taxon>Mediterraneibacter</taxon>
    </lineage>
</organism>
<dbReference type="PANTHER" id="PTHR42659">
    <property type="entry name" value="XANTHINE DEHYDROGENASE SUBUNIT C-RELATED"/>
    <property type="match status" value="1"/>
</dbReference>
<dbReference type="KEGG" id="rto:RTO_08590"/>
<evidence type="ECO:0000313" key="5">
    <source>
        <dbReference type="Proteomes" id="UP000008956"/>
    </source>
</evidence>